<dbReference type="AlphaFoldDB" id="A0A7G2IHB3"/>
<dbReference type="Proteomes" id="UP000019194">
    <property type="component" value="Unassembled WGS sequence"/>
</dbReference>
<accession>A0A7G2IHB3</accession>
<protein>
    <submittedName>
        <fullName evidence="1">Uncharacterized protein</fullName>
    </submittedName>
</protein>
<organism evidence="1 2">
    <name type="scientific">Citrobacter freundii</name>
    <dbReference type="NCBI Taxonomy" id="546"/>
    <lineage>
        <taxon>Bacteria</taxon>
        <taxon>Pseudomonadati</taxon>
        <taxon>Pseudomonadota</taxon>
        <taxon>Gammaproteobacteria</taxon>
        <taxon>Enterobacterales</taxon>
        <taxon>Enterobacteriaceae</taxon>
        <taxon>Citrobacter</taxon>
        <taxon>Citrobacter freundii complex</taxon>
    </lineage>
</organism>
<name>A0A7G2IHB3_CITFR</name>
<evidence type="ECO:0000313" key="2">
    <source>
        <dbReference type="Proteomes" id="UP000019194"/>
    </source>
</evidence>
<reference evidence="1 2" key="1">
    <citation type="submission" date="2013-10" db="EMBL/GenBank/DDBJ databases">
        <title>Antibiotic resistance diversity of beta-lactamase producers in the General Hospital Vienna.</title>
        <authorList>
            <person name="Barisic I."/>
            <person name="Mitteregger D."/>
            <person name="Hirschl A.M."/>
            <person name="Noehammer C."/>
            <person name="Wiesinger-Mayr H."/>
        </authorList>
    </citation>
    <scope>NUCLEOTIDE SEQUENCE [LARGE SCALE GENOMIC DNA]</scope>
    <source>
        <strain evidence="1 2">ISC11</strain>
    </source>
</reference>
<dbReference type="EMBL" id="CBWP010000012">
    <property type="protein sequence ID" value="CDL36407.1"/>
    <property type="molecule type" value="Genomic_DNA"/>
</dbReference>
<proteinExistence type="predicted"/>
<evidence type="ECO:0000313" key="1">
    <source>
        <dbReference type="EMBL" id="CDL36407.1"/>
    </source>
</evidence>
<sequence>MTKRLGRRLMRRPENAAKVAGLCVLEFPGNAIYGMNGIVQ</sequence>
<comment type="caution">
    <text evidence="1">The sequence shown here is derived from an EMBL/GenBank/DDBJ whole genome shotgun (WGS) entry which is preliminary data.</text>
</comment>